<dbReference type="EC" id="2.3.1.234" evidence="2"/>
<dbReference type="InterPro" id="IPR043129">
    <property type="entry name" value="ATPase_NBD"/>
</dbReference>
<dbReference type="NCBIfam" id="TIGR03725">
    <property type="entry name" value="T6A_YeaZ"/>
    <property type="match status" value="1"/>
</dbReference>
<accession>A0ABV7L6L8</accession>
<protein>
    <submittedName>
        <fullName evidence="2">tRNA (Adenosine(37)-N6)-threonylcarbamoyltransferase complex dimerization subunit type 1 TsaB</fullName>
        <ecNumber evidence="2">2.3.1.234</ecNumber>
    </submittedName>
</protein>
<dbReference type="InterPro" id="IPR022496">
    <property type="entry name" value="T6A_TsaB"/>
</dbReference>
<evidence type="ECO:0000313" key="2">
    <source>
        <dbReference type="EMBL" id="MFC3230010.1"/>
    </source>
</evidence>
<dbReference type="SUPFAM" id="SSF53067">
    <property type="entry name" value="Actin-like ATPase domain"/>
    <property type="match status" value="2"/>
</dbReference>
<organism evidence="2 3">
    <name type="scientific">Marinibaculum pumilum</name>
    <dbReference type="NCBI Taxonomy" id="1766165"/>
    <lineage>
        <taxon>Bacteria</taxon>
        <taxon>Pseudomonadati</taxon>
        <taxon>Pseudomonadota</taxon>
        <taxon>Alphaproteobacteria</taxon>
        <taxon>Rhodospirillales</taxon>
        <taxon>Rhodospirillaceae</taxon>
        <taxon>Marinibaculum</taxon>
    </lineage>
</organism>
<dbReference type="Proteomes" id="UP001595528">
    <property type="component" value="Unassembled WGS sequence"/>
</dbReference>
<dbReference type="Gene3D" id="3.30.420.40">
    <property type="match status" value="2"/>
</dbReference>
<gene>
    <name evidence="2" type="primary">tsaB</name>
    <name evidence="2" type="ORF">ACFOGJ_22355</name>
</gene>
<dbReference type="GO" id="GO:0061711">
    <property type="term" value="F:tRNA N(6)-L-threonylcarbamoyladenine synthase activity"/>
    <property type="evidence" value="ECO:0007669"/>
    <property type="project" value="UniProtKB-EC"/>
</dbReference>
<proteinExistence type="predicted"/>
<dbReference type="PANTHER" id="PTHR11735">
    <property type="entry name" value="TRNA N6-ADENOSINE THREONYLCARBAMOYLTRANSFERASE"/>
    <property type="match status" value="1"/>
</dbReference>
<keyword evidence="3" id="KW-1185">Reference proteome</keyword>
<sequence>MTVLAIDTAFAACQVALLSAEGELLYRESRAMQRGQAEVLPAILQAAFAAAGCRPAALGLVAVSIGPGSFTGVRVGVAAARGLALVAGCDVVGITTLEALAAMAPADALQCGAAGLAVISARRGQVYAQPFRAAPRPRDLGPPQVADLHGLDPLPGAGGPLAWAVGDAAADAVVAGLATHLVPDSELPAPESLARLAMADREAGQLRPALPLYVRGPGAALPGDAPA</sequence>
<keyword evidence="2" id="KW-0808">Transferase</keyword>
<comment type="caution">
    <text evidence="2">The sequence shown here is derived from an EMBL/GenBank/DDBJ whole genome shotgun (WGS) entry which is preliminary data.</text>
</comment>
<dbReference type="InterPro" id="IPR000905">
    <property type="entry name" value="Gcp-like_dom"/>
</dbReference>
<reference evidence="3" key="1">
    <citation type="journal article" date="2019" name="Int. J. Syst. Evol. Microbiol.">
        <title>The Global Catalogue of Microorganisms (GCM) 10K type strain sequencing project: providing services to taxonomists for standard genome sequencing and annotation.</title>
        <authorList>
            <consortium name="The Broad Institute Genomics Platform"/>
            <consortium name="The Broad Institute Genome Sequencing Center for Infectious Disease"/>
            <person name="Wu L."/>
            <person name="Ma J."/>
        </authorList>
    </citation>
    <scope>NUCLEOTIDE SEQUENCE [LARGE SCALE GENOMIC DNA]</scope>
    <source>
        <strain evidence="3">KCTC 42964</strain>
    </source>
</reference>
<evidence type="ECO:0000259" key="1">
    <source>
        <dbReference type="Pfam" id="PF00814"/>
    </source>
</evidence>
<keyword evidence="2" id="KW-0012">Acyltransferase</keyword>
<name>A0ABV7L6L8_9PROT</name>
<dbReference type="Pfam" id="PF00814">
    <property type="entry name" value="TsaD"/>
    <property type="match status" value="1"/>
</dbReference>
<dbReference type="PANTHER" id="PTHR11735:SF11">
    <property type="entry name" value="TRNA THREONYLCARBAMOYLADENOSINE BIOSYNTHESIS PROTEIN TSAB"/>
    <property type="match status" value="1"/>
</dbReference>
<feature type="domain" description="Gcp-like" evidence="1">
    <location>
        <begin position="33"/>
        <end position="130"/>
    </location>
</feature>
<dbReference type="RefSeq" id="WP_379904767.1">
    <property type="nucleotide sequence ID" value="NZ_JBHRTR010000035.1"/>
</dbReference>
<evidence type="ECO:0000313" key="3">
    <source>
        <dbReference type="Proteomes" id="UP001595528"/>
    </source>
</evidence>
<dbReference type="EMBL" id="JBHRTR010000035">
    <property type="protein sequence ID" value="MFC3230010.1"/>
    <property type="molecule type" value="Genomic_DNA"/>
</dbReference>